<reference evidence="8 9" key="1">
    <citation type="submission" date="2016-10" db="EMBL/GenBank/DDBJ databases">
        <authorList>
            <person name="de Groot N.N."/>
        </authorList>
    </citation>
    <scope>NUCLEOTIDE SEQUENCE [LARGE SCALE GENOMIC DNA]</scope>
    <source>
        <strain evidence="8 9">DSM 43357</strain>
    </source>
</reference>
<feature type="transmembrane region" description="Helical" evidence="6">
    <location>
        <begin position="133"/>
        <end position="155"/>
    </location>
</feature>
<feature type="transmembrane region" description="Helical" evidence="6">
    <location>
        <begin position="55"/>
        <end position="75"/>
    </location>
</feature>
<evidence type="ECO:0000256" key="5">
    <source>
        <dbReference type="ARBA" id="ARBA00023251"/>
    </source>
</evidence>
<evidence type="ECO:0000256" key="6">
    <source>
        <dbReference type="SAM" id="Phobius"/>
    </source>
</evidence>
<dbReference type="PANTHER" id="PTHR43229">
    <property type="entry name" value="NODULATION PROTEIN J"/>
    <property type="match status" value="1"/>
</dbReference>
<dbReference type="PANTHER" id="PTHR43229:SF2">
    <property type="entry name" value="NODULATION PROTEIN J"/>
    <property type="match status" value="1"/>
</dbReference>
<evidence type="ECO:0000256" key="3">
    <source>
        <dbReference type="ARBA" id="ARBA00022989"/>
    </source>
</evidence>
<dbReference type="GO" id="GO:0043190">
    <property type="term" value="C:ATP-binding cassette (ABC) transporter complex"/>
    <property type="evidence" value="ECO:0007669"/>
    <property type="project" value="InterPro"/>
</dbReference>
<dbReference type="AlphaFoldDB" id="A0A1H7XRK3"/>
<name>A0A1H7XRK3_9ACTN</name>
<organism evidence="8 9">
    <name type="scientific">Nonomuraea pusilla</name>
    <dbReference type="NCBI Taxonomy" id="46177"/>
    <lineage>
        <taxon>Bacteria</taxon>
        <taxon>Bacillati</taxon>
        <taxon>Actinomycetota</taxon>
        <taxon>Actinomycetes</taxon>
        <taxon>Streptosporangiales</taxon>
        <taxon>Streptosporangiaceae</taxon>
        <taxon>Nonomuraea</taxon>
    </lineage>
</organism>
<keyword evidence="3 6" id="KW-1133">Transmembrane helix</keyword>
<dbReference type="InterPro" id="IPR000412">
    <property type="entry name" value="ABC_2_transport"/>
</dbReference>
<dbReference type="RefSeq" id="WP_055502806.1">
    <property type="nucleotide sequence ID" value="NZ_BBZG01000001.1"/>
</dbReference>
<dbReference type="GO" id="GO:0140359">
    <property type="term" value="F:ABC-type transporter activity"/>
    <property type="evidence" value="ECO:0007669"/>
    <property type="project" value="InterPro"/>
</dbReference>
<keyword evidence="4 6" id="KW-0472">Membrane</keyword>
<sequence>MPSLVLAHTRYQLLEQLRVPIGLLAGSLFPAISMLAFVVPFAGRDPRAATAATGSMMLFGAMSSALIGLALSVAQDREQPWNTYVRTLPAGPFPRFAGRILSTLAVMLVSVVPVLLVAALLTEATITPGRLALGLAALVAGCVPFMLIGLFLGFLLTFKAALAVSQIVFFPVAILGGLLLPPQTLPGFVEAVSPYVPSRGAAELIWAATSGVTPGPVPLVMLAVWTAGAAAAAAWAYRRDEGRRFT</sequence>
<comment type="subcellular location">
    <subcellularLocation>
        <location evidence="1">Membrane</location>
        <topology evidence="1">Multi-pass membrane protein</topology>
    </subcellularLocation>
</comment>
<dbReference type="Pfam" id="PF01061">
    <property type="entry name" value="ABC2_membrane"/>
    <property type="match status" value="1"/>
</dbReference>
<dbReference type="PIRSF" id="PIRSF006648">
    <property type="entry name" value="DrrB"/>
    <property type="match status" value="1"/>
</dbReference>
<feature type="transmembrane region" description="Helical" evidence="6">
    <location>
        <begin position="162"/>
        <end position="180"/>
    </location>
</feature>
<feature type="domain" description="ABC-2 type transporter transmembrane" evidence="7">
    <location>
        <begin position="6"/>
        <end position="197"/>
    </location>
</feature>
<evidence type="ECO:0000259" key="7">
    <source>
        <dbReference type="Pfam" id="PF01061"/>
    </source>
</evidence>
<dbReference type="EMBL" id="FOBF01000012">
    <property type="protein sequence ID" value="SEM36253.1"/>
    <property type="molecule type" value="Genomic_DNA"/>
</dbReference>
<gene>
    <name evidence="8" type="ORF">SAMN05660976_04933</name>
</gene>
<evidence type="ECO:0000256" key="4">
    <source>
        <dbReference type="ARBA" id="ARBA00023136"/>
    </source>
</evidence>
<dbReference type="OrthoDB" id="3745966at2"/>
<feature type="transmembrane region" description="Helical" evidence="6">
    <location>
        <begin position="219"/>
        <end position="237"/>
    </location>
</feature>
<keyword evidence="2 6" id="KW-0812">Transmembrane</keyword>
<dbReference type="GO" id="GO:0046677">
    <property type="term" value="P:response to antibiotic"/>
    <property type="evidence" value="ECO:0007669"/>
    <property type="project" value="UniProtKB-KW"/>
</dbReference>
<evidence type="ECO:0000313" key="9">
    <source>
        <dbReference type="Proteomes" id="UP000198953"/>
    </source>
</evidence>
<dbReference type="InterPro" id="IPR051784">
    <property type="entry name" value="Nod_factor_ABC_transporter"/>
</dbReference>
<evidence type="ECO:0000313" key="8">
    <source>
        <dbReference type="EMBL" id="SEM36253.1"/>
    </source>
</evidence>
<accession>A0A1H7XRK3</accession>
<protein>
    <submittedName>
        <fullName evidence="8">ABC-2 type transport system permease protein</fullName>
    </submittedName>
</protein>
<feature type="transmembrane region" description="Helical" evidence="6">
    <location>
        <begin position="21"/>
        <end position="43"/>
    </location>
</feature>
<feature type="transmembrane region" description="Helical" evidence="6">
    <location>
        <begin position="96"/>
        <end position="121"/>
    </location>
</feature>
<proteinExistence type="predicted"/>
<keyword evidence="9" id="KW-1185">Reference proteome</keyword>
<keyword evidence="5" id="KW-0046">Antibiotic resistance</keyword>
<dbReference type="STRING" id="46177.SAMN05660976_04933"/>
<evidence type="ECO:0000256" key="1">
    <source>
        <dbReference type="ARBA" id="ARBA00004141"/>
    </source>
</evidence>
<dbReference type="InterPro" id="IPR013525">
    <property type="entry name" value="ABC2_TM"/>
</dbReference>
<evidence type="ECO:0000256" key="2">
    <source>
        <dbReference type="ARBA" id="ARBA00022692"/>
    </source>
</evidence>
<dbReference type="Proteomes" id="UP000198953">
    <property type="component" value="Unassembled WGS sequence"/>
</dbReference>